<dbReference type="PANTHER" id="PTHR28620:SF1">
    <property type="entry name" value="CENP-V_GFA DOMAIN-CONTAINING PROTEIN"/>
    <property type="match status" value="1"/>
</dbReference>
<accession>A0A3B1AVQ5</accession>
<evidence type="ECO:0000256" key="3">
    <source>
        <dbReference type="ARBA" id="ARBA00022833"/>
    </source>
</evidence>
<gene>
    <name evidence="5" type="ORF">MNBD_GAMMA19-448</name>
</gene>
<proteinExistence type="inferred from homology"/>
<feature type="domain" description="CENP-V/GFA" evidence="4">
    <location>
        <begin position="4"/>
        <end position="117"/>
    </location>
</feature>
<evidence type="ECO:0000256" key="1">
    <source>
        <dbReference type="ARBA" id="ARBA00005495"/>
    </source>
</evidence>
<dbReference type="GO" id="GO:0016846">
    <property type="term" value="F:carbon-sulfur lyase activity"/>
    <property type="evidence" value="ECO:0007669"/>
    <property type="project" value="InterPro"/>
</dbReference>
<dbReference type="Pfam" id="PF04828">
    <property type="entry name" value="GFA"/>
    <property type="match status" value="1"/>
</dbReference>
<protein>
    <recommendedName>
        <fullName evidence="4">CENP-V/GFA domain-containing protein</fullName>
    </recommendedName>
</protein>
<dbReference type="InterPro" id="IPR011057">
    <property type="entry name" value="Mss4-like_sf"/>
</dbReference>
<dbReference type="SUPFAM" id="SSF51316">
    <property type="entry name" value="Mss4-like"/>
    <property type="match status" value="1"/>
</dbReference>
<reference evidence="5" key="1">
    <citation type="submission" date="2018-06" db="EMBL/GenBank/DDBJ databases">
        <authorList>
            <person name="Zhirakovskaya E."/>
        </authorList>
    </citation>
    <scope>NUCLEOTIDE SEQUENCE</scope>
</reference>
<evidence type="ECO:0000313" key="5">
    <source>
        <dbReference type="EMBL" id="VAX03388.1"/>
    </source>
</evidence>
<evidence type="ECO:0000259" key="4">
    <source>
        <dbReference type="PROSITE" id="PS51891"/>
    </source>
</evidence>
<dbReference type="InterPro" id="IPR006913">
    <property type="entry name" value="CENP-V/GFA"/>
</dbReference>
<organism evidence="5">
    <name type="scientific">hydrothermal vent metagenome</name>
    <dbReference type="NCBI Taxonomy" id="652676"/>
    <lineage>
        <taxon>unclassified sequences</taxon>
        <taxon>metagenomes</taxon>
        <taxon>ecological metagenomes</taxon>
    </lineage>
</organism>
<sequence length="126" mass="14496">MKVYYGSCHCERVKFTVNTVINKVVSCNCSICLKKGVLHHRVAPEQFSLVEGKAFLSLYQFDTKEASHYFCKVCGIQPFSNPRAAPNMYSINVRCLDDFDLEKEAYEIIKFDGKNWEEAVNLLNEQ</sequence>
<comment type="similarity">
    <text evidence="1">Belongs to the Gfa family.</text>
</comment>
<dbReference type="GO" id="GO:0046872">
    <property type="term" value="F:metal ion binding"/>
    <property type="evidence" value="ECO:0007669"/>
    <property type="project" value="UniProtKB-KW"/>
</dbReference>
<dbReference type="EMBL" id="UOFV01000393">
    <property type="protein sequence ID" value="VAX03388.1"/>
    <property type="molecule type" value="Genomic_DNA"/>
</dbReference>
<keyword evidence="3" id="KW-0862">Zinc</keyword>
<keyword evidence="2" id="KW-0479">Metal-binding</keyword>
<dbReference type="PANTHER" id="PTHR28620">
    <property type="entry name" value="CENTROMERE PROTEIN V"/>
    <property type="match status" value="1"/>
</dbReference>
<dbReference type="PROSITE" id="PS51891">
    <property type="entry name" value="CENP_V_GFA"/>
    <property type="match status" value="1"/>
</dbReference>
<dbReference type="InterPro" id="IPR052355">
    <property type="entry name" value="CENP-V-like"/>
</dbReference>
<evidence type="ECO:0000256" key="2">
    <source>
        <dbReference type="ARBA" id="ARBA00022723"/>
    </source>
</evidence>
<dbReference type="Gene3D" id="2.170.150.70">
    <property type="match status" value="1"/>
</dbReference>
<dbReference type="AlphaFoldDB" id="A0A3B1AVQ5"/>
<name>A0A3B1AVQ5_9ZZZZ</name>